<proteinExistence type="predicted"/>
<organism evidence="2 3">
    <name type="scientific">Eumeta variegata</name>
    <name type="common">Bagworm moth</name>
    <name type="synonym">Eumeta japonica</name>
    <dbReference type="NCBI Taxonomy" id="151549"/>
    <lineage>
        <taxon>Eukaryota</taxon>
        <taxon>Metazoa</taxon>
        <taxon>Ecdysozoa</taxon>
        <taxon>Arthropoda</taxon>
        <taxon>Hexapoda</taxon>
        <taxon>Insecta</taxon>
        <taxon>Pterygota</taxon>
        <taxon>Neoptera</taxon>
        <taxon>Endopterygota</taxon>
        <taxon>Lepidoptera</taxon>
        <taxon>Glossata</taxon>
        <taxon>Ditrysia</taxon>
        <taxon>Tineoidea</taxon>
        <taxon>Psychidae</taxon>
        <taxon>Oiketicinae</taxon>
        <taxon>Eumeta</taxon>
    </lineage>
</organism>
<sequence length="66" mass="6909">MSALPGHPSGGRGGARTSSDSPLVTYTELSKQLPSRITKAGVTRLRDNGSDEPTGLMVTTYLSFLA</sequence>
<feature type="region of interest" description="Disordered" evidence="1">
    <location>
        <begin position="1"/>
        <end position="30"/>
    </location>
</feature>
<gene>
    <name evidence="2" type="ORF">EVAR_66169_1</name>
</gene>
<accession>A0A4C1ZM19</accession>
<dbReference type="AlphaFoldDB" id="A0A4C1ZM19"/>
<keyword evidence="3" id="KW-1185">Reference proteome</keyword>
<evidence type="ECO:0000313" key="3">
    <source>
        <dbReference type="Proteomes" id="UP000299102"/>
    </source>
</evidence>
<reference evidence="2 3" key="1">
    <citation type="journal article" date="2019" name="Commun. Biol.">
        <title>The bagworm genome reveals a unique fibroin gene that provides high tensile strength.</title>
        <authorList>
            <person name="Kono N."/>
            <person name="Nakamura H."/>
            <person name="Ohtoshi R."/>
            <person name="Tomita M."/>
            <person name="Numata K."/>
            <person name="Arakawa K."/>
        </authorList>
    </citation>
    <scope>NUCLEOTIDE SEQUENCE [LARGE SCALE GENOMIC DNA]</scope>
</reference>
<protein>
    <submittedName>
        <fullName evidence="2">Uncharacterized protein</fullName>
    </submittedName>
</protein>
<dbReference type="EMBL" id="BGZK01001959">
    <property type="protein sequence ID" value="GBP88798.1"/>
    <property type="molecule type" value="Genomic_DNA"/>
</dbReference>
<evidence type="ECO:0000256" key="1">
    <source>
        <dbReference type="SAM" id="MobiDB-lite"/>
    </source>
</evidence>
<evidence type="ECO:0000313" key="2">
    <source>
        <dbReference type="EMBL" id="GBP88798.1"/>
    </source>
</evidence>
<dbReference type="Proteomes" id="UP000299102">
    <property type="component" value="Unassembled WGS sequence"/>
</dbReference>
<feature type="compositionally biased region" description="Polar residues" evidence="1">
    <location>
        <begin position="16"/>
        <end position="30"/>
    </location>
</feature>
<name>A0A4C1ZM19_EUMVA</name>
<comment type="caution">
    <text evidence="2">The sequence shown here is derived from an EMBL/GenBank/DDBJ whole genome shotgun (WGS) entry which is preliminary data.</text>
</comment>